<keyword evidence="8" id="KW-0812">Transmembrane</keyword>
<comment type="caution">
    <text evidence="10">The sequence shown here is derived from an EMBL/GenBank/DDBJ whole genome shotgun (WGS) entry which is preliminary data.</text>
</comment>
<dbReference type="EMBL" id="BMQO01000009">
    <property type="protein sequence ID" value="GGS29806.1"/>
    <property type="molecule type" value="Genomic_DNA"/>
</dbReference>
<feature type="transmembrane region" description="Helical" evidence="8">
    <location>
        <begin position="36"/>
        <end position="56"/>
    </location>
</feature>
<dbReference type="PANTHER" id="PTHR37823">
    <property type="entry name" value="CYTOCHROME C-553-LIKE"/>
    <property type="match status" value="1"/>
</dbReference>
<evidence type="ECO:0000256" key="3">
    <source>
        <dbReference type="ARBA" id="ARBA00022723"/>
    </source>
</evidence>
<gene>
    <name evidence="10" type="ORF">GCM10008961_21920</name>
</gene>
<protein>
    <recommendedName>
        <fullName evidence="9">Cytochrome c domain-containing protein</fullName>
    </recommendedName>
</protein>
<accession>A0ABQ2SKC9</accession>
<dbReference type="SUPFAM" id="SSF46626">
    <property type="entry name" value="Cytochrome c"/>
    <property type="match status" value="1"/>
</dbReference>
<keyword evidence="1" id="KW-0813">Transport</keyword>
<keyword evidence="4" id="KW-0249">Electron transport</keyword>
<feature type="region of interest" description="Disordered" evidence="7">
    <location>
        <begin position="65"/>
        <end position="126"/>
    </location>
</feature>
<keyword evidence="11" id="KW-1185">Reference proteome</keyword>
<dbReference type="Gene3D" id="1.10.760.10">
    <property type="entry name" value="Cytochrome c-like domain"/>
    <property type="match status" value="1"/>
</dbReference>
<evidence type="ECO:0000256" key="5">
    <source>
        <dbReference type="ARBA" id="ARBA00023004"/>
    </source>
</evidence>
<evidence type="ECO:0000256" key="6">
    <source>
        <dbReference type="PROSITE-ProRule" id="PRU00433"/>
    </source>
</evidence>
<proteinExistence type="predicted"/>
<reference evidence="11" key="1">
    <citation type="journal article" date="2019" name="Int. J. Syst. Evol. Microbiol.">
        <title>The Global Catalogue of Microorganisms (GCM) 10K type strain sequencing project: providing services to taxonomists for standard genome sequencing and annotation.</title>
        <authorList>
            <consortium name="The Broad Institute Genomics Platform"/>
            <consortium name="The Broad Institute Genome Sequencing Center for Infectious Disease"/>
            <person name="Wu L."/>
            <person name="Ma J."/>
        </authorList>
    </citation>
    <scope>NUCLEOTIDE SEQUENCE [LARGE SCALE GENOMIC DNA]</scope>
    <source>
        <strain evidence="11">JCM 31406</strain>
    </source>
</reference>
<dbReference type="InterPro" id="IPR009056">
    <property type="entry name" value="Cyt_c-like_dom"/>
</dbReference>
<evidence type="ECO:0000256" key="2">
    <source>
        <dbReference type="ARBA" id="ARBA00022617"/>
    </source>
</evidence>
<feature type="compositionally biased region" description="Low complexity" evidence="7">
    <location>
        <begin position="80"/>
        <end position="126"/>
    </location>
</feature>
<keyword evidence="3 6" id="KW-0479">Metal-binding</keyword>
<keyword evidence="5 6" id="KW-0408">Iron</keyword>
<dbReference type="InterPro" id="IPR036909">
    <property type="entry name" value="Cyt_c-like_dom_sf"/>
</dbReference>
<dbReference type="PROSITE" id="PS51007">
    <property type="entry name" value="CYTC"/>
    <property type="match status" value="1"/>
</dbReference>
<evidence type="ECO:0000256" key="4">
    <source>
        <dbReference type="ARBA" id="ARBA00022982"/>
    </source>
</evidence>
<name>A0ABQ2SKC9_9DEIO</name>
<dbReference type="Pfam" id="PF13442">
    <property type="entry name" value="Cytochrome_CBB3"/>
    <property type="match status" value="1"/>
</dbReference>
<feature type="domain" description="Cytochrome c" evidence="9">
    <location>
        <begin position="140"/>
        <end position="225"/>
    </location>
</feature>
<evidence type="ECO:0000256" key="7">
    <source>
        <dbReference type="SAM" id="MobiDB-lite"/>
    </source>
</evidence>
<evidence type="ECO:0000259" key="9">
    <source>
        <dbReference type="PROSITE" id="PS51007"/>
    </source>
</evidence>
<dbReference type="InterPro" id="IPR051811">
    <property type="entry name" value="Cytochrome_c550/c551-like"/>
</dbReference>
<dbReference type="Proteomes" id="UP000620633">
    <property type="component" value="Unassembled WGS sequence"/>
</dbReference>
<dbReference type="PANTHER" id="PTHR37823:SF1">
    <property type="entry name" value="CYTOCHROME C-553-LIKE"/>
    <property type="match status" value="1"/>
</dbReference>
<keyword evidence="8" id="KW-0472">Membrane</keyword>
<sequence>MQRHEEIPPAALPHVPAGQSYARDMNRRTQREAGDVASWALGVTAGLVLGVTLLIATPQLMKAPQAAEPAQTETNAVNQTEPTTMGATTTPEPAADAAPDTAATDTATTDTAAPDTAAPDTAATDTAATDTAAADAGATGDAAAGQTVFAGNCAACHGANGQGQIGPSLVTADGPKAWTDAQFLTSLREGKTPQRELSVAMPRFAEGQISDADVANIHAYIKTLN</sequence>
<evidence type="ECO:0000313" key="10">
    <source>
        <dbReference type="EMBL" id="GGS29806.1"/>
    </source>
</evidence>
<evidence type="ECO:0000256" key="1">
    <source>
        <dbReference type="ARBA" id="ARBA00022448"/>
    </source>
</evidence>
<keyword evidence="2 6" id="KW-0349">Heme</keyword>
<keyword evidence="8" id="KW-1133">Transmembrane helix</keyword>
<organism evidence="10 11">
    <name type="scientific">Deinococcus knuensis</name>
    <dbReference type="NCBI Taxonomy" id="1837380"/>
    <lineage>
        <taxon>Bacteria</taxon>
        <taxon>Thermotogati</taxon>
        <taxon>Deinococcota</taxon>
        <taxon>Deinococci</taxon>
        <taxon>Deinococcales</taxon>
        <taxon>Deinococcaceae</taxon>
        <taxon>Deinococcus</taxon>
    </lineage>
</organism>
<evidence type="ECO:0000313" key="11">
    <source>
        <dbReference type="Proteomes" id="UP000620633"/>
    </source>
</evidence>
<evidence type="ECO:0000256" key="8">
    <source>
        <dbReference type="SAM" id="Phobius"/>
    </source>
</evidence>